<dbReference type="PANTHER" id="PTHR11785">
    <property type="entry name" value="AMINO ACID TRANSPORTER"/>
    <property type="match status" value="1"/>
</dbReference>
<feature type="region of interest" description="Disordered" evidence="8">
    <location>
        <begin position="544"/>
        <end position="584"/>
    </location>
</feature>
<evidence type="ECO:0000256" key="8">
    <source>
        <dbReference type="SAM" id="MobiDB-lite"/>
    </source>
</evidence>
<keyword evidence="4" id="KW-1003">Cell membrane</keyword>
<feature type="transmembrane region" description="Helical" evidence="9">
    <location>
        <begin position="168"/>
        <end position="187"/>
    </location>
</feature>
<feature type="transmembrane region" description="Helical" evidence="9">
    <location>
        <begin position="267"/>
        <end position="289"/>
    </location>
</feature>
<feature type="transmembrane region" description="Helical" evidence="9">
    <location>
        <begin position="347"/>
        <end position="366"/>
    </location>
</feature>
<feature type="compositionally biased region" description="Basic and acidic residues" evidence="8">
    <location>
        <begin position="554"/>
        <end position="584"/>
    </location>
</feature>
<dbReference type="Gene3D" id="1.20.1740.10">
    <property type="entry name" value="Amino acid/polyamine transporter I"/>
    <property type="match status" value="2"/>
</dbReference>
<feature type="transmembrane region" description="Helical" evidence="9">
    <location>
        <begin position="487"/>
        <end position="506"/>
    </location>
</feature>
<feature type="transmembrane region" description="Helical" evidence="9">
    <location>
        <begin position="632"/>
        <end position="654"/>
    </location>
</feature>
<organism evidence="10 11">
    <name type="scientific">Trichostrongylus colubriformis</name>
    <name type="common">Black scour worm</name>
    <dbReference type="NCBI Taxonomy" id="6319"/>
    <lineage>
        <taxon>Eukaryota</taxon>
        <taxon>Metazoa</taxon>
        <taxon>Ecdysozoa</taxon>
        <taxon>Nematoda</taxon>
        <taxon>Chromadorea</taxon>
        <taxon>Rhabditida</taxon>
        <taxon>Rhabditina</taxon>
        <taxon>Rhabditomorpha</taxon>
        <taxon>Strongyloidea</taxon>
        <taxon>Trichostrongylidae</taxon>
        <taxon>Trichostrongylus</taxon>
    </lineage>
</organism>
<keyword evidence="3" id="KW-0813">Transport</keyword>
<evidence type="ECO:0000313" key="10">
    <source>
        <dbReference type="EMBL" id="KAK5980780.1"/>
    </source>
</evidence>
<evidence type="ECO:0000256" key="7">
    <source>
        <dbReference type="ARBA" id="ARBA00023136"/>
    </source>
</evidence>
<feature type="transmembrane region" description="Helical" evidence="9">
    <location>
        <begin position="723"/>
        <end position="740"/>
    </location>
</feature>
<evidence type="ECO:0000256" key="4">
    <source>
        <dbReference type="ARBA" id="ARBA00022475"/>
    </source>
</evidence>
<dbReference type="InterPro" id="IPR002293">
    <property type="entry name" value="AA/rel_permease1"/>
</dbReference>
<feature type="region of interest" description="Disordered" evidence="8">
    <location>
        <begin position="1"/>
        <end position="69"/>
    </location>
</feature>
<reference evidence="10 11" key="1">
    <citation type="submission" date="2019-10" db="EMBL/GenBank/DDBJ databases">
        <title>Assembly and Annotation for the nematode Trichostrongylus colubriformis.</title>
        <authorList>
            <person name="Martin J."/>
        </authorList>
    </citation>
    <scope>NUCLEOTIDE SEQUENCE [LARGE SCALE GENOMIC DNA]</scope>
    <source>
        <strain evidence="10">G859</strain>
        <tissue evidence="10">Whole worm</tissue>
    </source>
</reference>
<evidence type="ECO:0000256" key="3">
    <source>
        <dbReference type="ARBA" id="ARBA00022448"/>
    </source>
</evidence>
<feature type="transmembrane region" description="Helical" evidence="9">
    <location>
        <begin position="199"/>
        <end position="216"/>
    </location>
</feature>
<sequence length="866" mass="93777">MKSPTGSAGLSEKSASGSADSKGETGDRQPSGDQAATEEGDRAAEEGNEREAMLPKSSEHGADDEEDTGKGLARTLTLTNGVTMIIGCIIGSGIFVSPTGVQEKAGSVGSSIIIWILCGVWCTIGAYCYAELGTMITKSGGDYAYLMEAFGPFVAFLRLWIESIVVRPCAITIMALTFALYLLRPIYPDCDPPAGSRELLAGSMIMVLCGVNCWSVKVTTTVQDWTTYGKVFALLIVIVTGLYRLIFGGPQYRDSFDQPFEGNFRDITSPAVAFYSGLFAYQGWAWLNFITEELINPKRNLPLAIMISMGLCTTIYALFNVALYAVISPDEMLISPAVAVLFAEKQFGRLAFVMPIFVVISTFGSVNGTIMTSSRLFFCGAREGQMPEILTMINKKLRTPIPSVIFTSFLSIMYLLVVGHIYVLINASQCTVWLAFAVVAMALIRLRYSMPDAPRPVKVNIAVPIVFTIGSLAFVSLSVIGAPRDTVFGLLIVLSAVPIYIVFIAYGKLPKFFRKLMYEFTVFWQKLFMLLVIQMASASGPVPSVGSGASRSGSAEKDQVSGEGEDKGGPGDRGDGKPLLSKDEQIKDEEDTGKGLARTLTLTNCVTMIVGCIIGSGIFVSPTGVQEGAGSVGASILIWITCGFWCALGAYCYAELGTLITKSGGDYAYLMEAFGPFIAFLRLWIEAIVVRPTALAIVGLTFSLYLLRPIYPDCDPPLWSEELLAVAMIVILCGVNCWSVKVTTIVQDWFTYAKVAALLCVVITGGYRLIFGGPQYRDSFDNLFEGNFRSVSQAAVGFYSGLFAYQGWTYLNFITEELINPTRNLPLAVFISMVIVTAVYVLYNIALYVVLSPEEMLISPAVAVVG</sequence>
<evidence type="ECO:0000313" key="11">
    <source>
        <dbReference type="Proteomes" id="UP001331761"/>
    </source>
</evidence>
<dbReference type="GO" id="GO:0015179">
    <property type="term" value="F:L-amino acid transmembrane transporter activity"/>
    <property type="evidence" value="ECO:0007669"/>
    <property type="project" value="TreeGrafter"/>
</dbReference>
<feature type="transmembrane region" description="Helical" evidence="9">
    <location>
        <begin position="228"/>
        <end position="247"/>
    </location>
</feature>
<feature type="transmembrane region" description="Helical" evidence="9">
    <location>
        <begin position="692"/>
        <end position="711"/>
    </location>
</feature>
<dbReference type="AlphaFoldDB" id="A0AAN8FRZ0"/>
<dbReference type="FunFam" id="1.20.1740.10:FF:000056">
    <property type="entry name" value="Y+L amino acid transporter 2"/>
    <property type="match status" value="1"/>
</dbReference>
<keyword evidence="7 9" id="KW-0472">Membrane</keyword>
<dbReference type="Proteomes" id="UP001331761">
    <property type="component" value="Unassembled WGS sequence"/>
</dbReference>
<evidence type="ECO:0000256" key="6">
    <source>
        <dbReference type="ARBA" id="ARBA00022989"/>
    </source>
</evidence>
<feature type="transmembrane region" description="Helical" evidence="9">
    <location>
        <begin position="600"/>
        <end position="620"/>
    </location>
</feature>
<feature type="transmembrane region" description="Helical" evidence="9">
    <location>
        <begin position="431"/>
        <end position="448"/>
    </location>
</feature>
<feature type="transmembrane region" description="Helical" evidence="9">
    <location>
        <begin position="81"/>
        <end position="101"/>
    </location>
</feature>
<feature type="transmembrane region" description="Helical" evidence="9">
    <location>
        <begin position="143"/>
        <end position="161"/>
    </location>
</feature>
<feature type="transmembrane region" description="Helical" evidence="9">
    <location>
        <begin position="752"/>
        <end position="771"/>
    </location>
</feature>
<dbReference type="PANTHER" id="PTHR11785:SF531">
    <property type="entry name" value="LARGE NEUTRAL AMINO ACIDS TRANSPORTER SMALL SUBUNIT 1"/>
    <property type="match status" value="1"/>
</dbReference>
<gene>
    <name evidence="10" type="ORF">GCK32_001303</name>
</gene>
<feature type="transmembrane region" description="Helical" evidence="9">
    <location>
        <begin position="404"/>
        <end position="425"/>
    </location>
</feature>
<dbReference type="GO" id="GO:0005886">
    <property type="term" value="C:plasma membrane"/>
    <property type="evidence" value="ECO:0007669"/>
    <property type="project" value="UniProtKB-SubCell"/>
</dbReference>
<feature type="compositionally biased region" description="Low complexity" evidence="8">
    <location>
        <begin position="544"/>
        <end position="553"/>
    </location>
</feature>
<feature type="transmembrane region" description="Helical" evidence="9">
    <location>
        <begin position="113"/>
        <end position="137"/>
    </location>
</feature>
<dbReference type="FunFam" id="1.20.1740.10:FF:000003">
    <property type="entry name" value="Y+L amino acid transporter 1 isoform X1"/>
    <property type="match status" value="1"/>
</dbReference>
<feature type="transmembrane region" description="Helical" evidence="9">
    <location>
        <begin position="825"/>
        <end position="851"/>
    </location>
</feature>
<keyword evidence="5 9" id="KW-0812">Transmembrane</keyword>
<comment type="caution">
    <text evidence="10">The sequence shown here is derived from an EMBL/GenBank/DDBJ whole genome shotgun (WGS) entry which is preliminary data.</text>
</comment>
<evidence type="ECO:0000256" key="2">
    <source>
        <dbReference type="ARBA" id="ARBA00007040"/>
    </source>
</evidence>
<feature type="compositionally biased region" description="Polar residues" evidence="8">
    <location>
        <begin position="1"/>
        <end position="19"/>
    </location>
</feature>
<feature type="transmembrane region" description="Helical" evidence="9">
    <location>
        <begin position="301"/>
        <end position="327"/>
    </location>
</feature>
<feature type="transmembrane region" description="Helical" evidence="9">
    <location>
        <begin position="460"/>
        <end position="481"/>
    </location>
</feature>
<keyword evidence="11" id="KW-1185">Reference proteome</keyword>
<evidence type="ECO:0000256" key="5">
    <source>
        <dbReference type="ARBA" id="ARBA00022692"/>
    </source>
</evidence>
<evidence type="ECO:0000256" key="9">
    <source>
        <dbReference type="SAM" id="Phobius"/>
    </source>
</evidence>
<evidence type="ECO:0000256" key="1">
    <source>
        <dbReference type="ARBA" id="ARBA00004651"/>
    </source>
</evidence>
<dbReference type="InterPro" id="IPR050598">
    <property type="entry name" value="AminoAcid_Transporter"/>
</dbReference>
<keyword evidence="6 9" id="KW-1133">Transmembrane helix</keyword>
<dbReference type="Pfam" id="PF13520">
    <property type="entry name" value="AA_permease_2"/>
    <property type="match status" value="2"/>
</dbReference>
<proteinExistence type="inferred from homology"/>
<feature type="compositionally biased region" description="Basic and acidic residues" evidence="8">
    <location>
        <begin position="39"/>
        <end position="61"/>
    </location>
</feature>
<protein>
    <submittedName>
        <fullName evidence="10">Uncharacterized protein</fullName>
    </submittedName>
</protein>
<dbReference type="EMBL" id="WIXE01007008">
    <property type="protein sequence ID" value="KAK5980780.1"/>
    <property type="molecule type" value="Genomic_DNA"/>
</dbReference>
<feature type="transmembrane region" description="Helical" evidence="9">
    <location>
        <begin position="791"/>
        <end position="813"/>
    </location>
</feature>
<comment type="similarity">
    <text evidence="2">Belongs to the amino acid-polyamine-organocation (APC) superfamily. L-type amino acid transporter (LAT) (TC 2.A.3.8) family.</text>
</comment>
<accession>A0AAN8FRZ0</accession>
<comment type="subcellular location">
    <subcellularLocation>
        <location evidence="1">Cell membrane</location>
        <topology evidence="1">Multi-pass membrane protein</topology>
    </subcellularLocation>
</comment>
<name>A0AAN8FRZ0_TRICO</name>